<dbReference type="Proteomes" id="UP000290985">
    <property type="component" value="Chromosome"/>
</dbReference>
<gene>
    <name evidence="3" type="primary">dinP</name>
    <name evidence="3" type="ORF">NCTC10181_00087</name>
</gene>
<dbReference type="Pfam" id="PF11799">
    <property type="entry name" value="IMS_C"/>
    <property type="match status" value="1"/>
</dbReference>
<accession>A0A449B0Y7</accession>
<dbReference type="InterPro" id="IPR036775">
    <property type="entry name" value="DNA_pol_Y-fam_lit_finger_sf"/>
</dbReference>
<dbReference type="GO" id="GO:0009432">
    <property type="term" value="P:SOS response"/>
    <property type="evidence" value="ECO:0007669"/>
    <property type="project" value="TreeGrafter"/>
</dbReference>
<dbReference type="Gene3D" id="3.30.1490.100">
    <property type="entry name" value="DNA polymerase, Y-family, little finger domain"/>
    <property type="match status" value="1"/>
</dbReference>
<protein>
    <submittedName>
        <fullName evidence="3">DNA polymerase IV</fullName>
        <ecNumber evidence="3">2.7.7.7</ecNumber>
    </submittedName>
</protein>
<dbReference type="PANTHER" id="PTHR11076">
    <property type="entry name" value="DNA REPAIR POLYMERASE UMUC / TRANSFERASE FAMILY MEMBER"/>
    <property type="match status" value="1"/>
</dbReference>
<dbReference type="Pfam" id="PF00817">
    <property type="entry name" value="IMS"/>
    <property type="match status" value="1"/>
</dbReference>
<dbReference type="EC" id="2.7.7.7" evidence="3"/>
<evidence type="ECO:0000259" key="2">
    <source>
        <dbReference type="PROSITE" id="PS50173"/>
    </source>
</evidence>
<keyword evidence="3" id="KW-0808">Transferase</keyword>
<dbReference type="PANTHER" id="PTHR11076:SF33">
    <property type="entry name" value="DNA POLYMERASE KAPPA"/>
    <property type="match status" value="1"/>
</dbReference>
<dbReference type="OrthoDB" id="9808813at2"/>
<dbReference type="GO" id="GO:0006281">
    <property type="term" value="P:DNA repair"/>
    <property type="evidence" value="ECO:0007669"/>
    <property type="project" value="InterPro"/>
</dbReference>
<organism evidence="3 4">
    <name type="scientific">Mycoplasmopsis citelli</name>
    <dbReference type="NCBI Taxonomy" id="171281"/>
    <lineage>
        <taxon>Bacteria</taxon>
        <taxon>Bacillati</taxon>
        <taxon>Mycoplasmatota</taxon>
        <taxon>Mycoplasmoidales</taxon>
        <taxon>Metamycoplasmataceae</taxon>
        <taxon>Mycoplasmopsis</taxon>
    </lineage>
</organism>
<keyword evidence="3" id="KW-0548">Nucleotidyltransferase</keyword>
<dbReference type="GO" id="GO:0042276">
    <property type="term" value="P:error-prone translesion synthesis"/>
    <property type="evidence" value="ECO:0007669"/>
    <property type="project" value="TreeGrafter"/>
</dbReference>
<dbReference type="GO" id="GO:0005829">
    <property type="term" value="C:cytosol"/>
    <property type="evidence" value="ECO:0007669"/>
    <property type="project" value="TreeGrafter"/>
</dbReference>
<dbReference type="InterPro" id="IPR043502">
    <property type="entry name" value="DNA/RNA_pol_sf"/>
</dbReference>
<evidence type="ECO:0000313" key="3">
    <source>
        <dbReference type="EMBL" id="VEU74252.1"/>
    </source>
</evidence>
<keyword evidence="4" id="KW-1185">Reference proteome</keyword>
<dbReference type="InterPro" id="IPR043128">
    <property type="entry name" value="Rev_trsase/Diguanyl_cyclase"/>
</dbReference>
<dbReference type="InterPro" id="IPR022880">
    <property type="entry name" value="DNApol_IV"/>
</dbReference>
<dbReference type="SUPFAM" id="SSF56672">
    <property type="entry name" value="DNA/RNA polymerases"/>
    <property type="match status" value="1"/>
</dbReference>
<dbReference type="Gene3D" id="1.10.150.20">
    <property type="entry name" value="5' to 3' exonuclease, C-terminal subdomain"/>
    <property type="match status" value="1"/>
</dbReference>
<dbReference type="SUPFAM" id="SSF100879">
    <property type="entry name" value="Lesion bypass DNA polymerase (Y-family), little finger domain"/>
    <property type="match status" value="1"/>
</dbReference>
<dbReference type="PROSITE" id="PS50173">
    <property type="entry name" value="UMUC"/>
    <property type="match status" value="1"/>
</dbReference>
<dbReference type="InterPro" id="IPR050116">
    <property type="entry name" value="DNA_polymerase-Y"/>
</dbReference>
<dbReference type="AlphaFoldDB" id="A0A449B0Y7"/>
<dbReference type="EMBL" id="LR215036">
    <property type="protein sequence ID" value="VEU74252.1"/>
    <property type="molecule type" value="Genomic_DNA"/>
</dbReference>
<feature type="domain" description="UmuC" evidence="2">
    <location>
        <begin position="6"/>
        <end position="187"/>
    </location>
</feature>
<proteinExistence type="inferred from homology"/>
<dbReference type="KEGG" id="mcit:NCTC10181_00087"/>
<dbReference type="InterPro" id="IPR017961">
    <property type="entry name" value="DNA_pol_Y-fam_little_finger"/>
</dbReference>
<dbReference type="GO" id="GO:0003887">
    <property type="term" value="F:DNA-directed DNA polymerase activity"/>
    <property type="evidence" value="ECO:0007669"/>
    <property type="project" value="UniProtKB-EC"/>
</dbReference>
<dbReference type="InterPro" id="IPR001126">
    <property type="entry name" value="UmuC"/>
</dbReference>
<dbReference type="Gene3D" id="3.30.70.270">
    <property type="match status" value="1"/>
</dbReference>
<dbReference type="GO" id="GO:0003684">
    <property type="term" value="F:damaged DNA binding"/>
    <property type="evidence" value="ECO:0007669"/>
    <property type="project" value="InterPro"/>
</dbReference>
<evidence type="ECO:0000256" key="1">
    <source>
        <dbReference type="ARBA" id="ARBA00010945"/>
    </source>
</evidence>
<dbReference type="Gene3D" id="3.40.1170.60">
    <property type="match status" value="1"/>
</dbReference>
<dbReference type="CDD" id="cd03586">
    <property type="entry name" value="PolY_Pol_IV_kappa"/>
    <property type="match status" value="1"/>
</dbReference>
<comment type="similarity">
    <text evidence="1">Belongs to the DNA polymerase type-Y family.</text>
</comment>
<sequence>MQKSFIFHIDFDSYFVSALRSIRPELKGKPVAVGKNGPEFLVTSVSYELRAKGVKTGMINYEILKIEPKTIFVEGHFDIFTTISTNIFKHLSKNYSSLISVVSIDECYLDVTDLVFSFEQAYKLAQKMQNEILELFDIPVTIGISYNCFFAKMTTNISKPFGIGMTTKDNYQSNFFNLEIENYYGIGKASAQKLRKLGINYIKDLVKEDLNHYQLKSVFGIIYRQWIANLNPNHYDRIVLKNSLPKGIGNEITFTSKNLDYEQILENLQKVVSLVILRCKRQMLVGNVLTLVVRHQNKKWQNKQQKLSQFTNDFNFIFTKAKELYLAHFSETKIIGIGIRINNLIFEFEQEKNFNLFEIASNKNFTKLNQLISQVNRKLNKPILYTMKEYNELKSLENKTNKFDLEGFTFKKR</sequence>
<reference evidence="3 4" key="1">
    <citation type="submission" date="2019-01" db="EMBL/GenBank/DDBJ databases">
        <authorList>
            <consortium name="Pathogen Informatics"/>
        </authorList>
    </citation>
    <scope>NUCLEOTIDE SEQUENCE [LARGE SCALE GENOMIC DNA]</scope>
    <source>
        <strain evidence="3 4">NCTC10181</strain>
    </source>
</reference>
<dbReference type="RefSeq" id="WP_129725097.1">
    <property type="nucleotide sequence ID" value="NZ_LR215036.1"/>
</dbReference>
<evidence type="ECO:0000313" key="4">
    <source>
        <dbReference type="Proteomes" id="UP000290985"/>
    </source>
</evidence>
<name>A0A449B0Y7_9BACT</name>